<keyword evidence="2" id="KW-1133">Transmembrane helix</keyword>
<sequence length="91" mass="10466">MGDFATRLWRMSNAFLALIWWVIPAGALIGALGYVLWVTQFKDRYETQTSRSVDQFQRFQGAFSQAQVVNDGEDSTDDQKRKNYPQRGEGK</sequence>
<evidence type="ECO:0000256" key="2">
    <source>
        <dbReference type="SAM" id="Phobius"/>
    </source>
</evidence>
<keyword evidence="2" id="KW-0472">Membrane</keyword>
<feature type="transmembrane region" description="Helical" evidence="2">
    <location>
        <begin position="14"/>
        <end position="37"/>
    </location>
</feature>
<gene>
    <name evidence="3" type="ORF">GM50_22515</name>
</gene>
<dbReference type="EMBL" id="JNSK01000171">
    <property type="protein sequence ID" value="KGA13370.1"/>
    <property type="molecule type" value="Genomic_DNA"/>
</dbReference>
<keyword evidence="2" id="KW-0812">Transmembrane</keyword>
<reference evidence="3" key="1">
    <citation type="submission" date="2014-05" db="EMBL/GenBank/DDBJ databases">
        <title>Key roles for freshwater Actinobacteria revealed by deep metagenomic sequencing.</title>
        <authorList>
            <person name="Ghai R."/>
            <person name="Mizuno C.M."/>
            <person name="Picazo A."/>
            <person name="Camacho A."/>
            <person name="Rodriguez-Valera F."/>
        </authorList>
    </citation>
    <scope>NUCLEOTIDE SEQUENCE</scope>
</reference>
<feature type="region of interest" description="Disordered" evidence="1">
    <location>
        <begin position="68"/>
        <end position="91"/>
    </location>
</feature>
<evidence type="ECO:0000256" key="1">
    <source>
        <dbReference type="SAM" id="MobiDB-lite"/>
    </source>
</evidence>
<organism evidence="3">
    <name type="scientific">freshwater metagenome</name>
    <dbReference type="NCBI Taxonomy" id="449393"/>
    <lineage>
        <taxon>unclassified sequences</taxon>
        <taxon>metagenomes</taxon>
        <taxon>ecological metagenomes</taxon>
    </lineage>
</organism>
<evidence type="ECO:0000313" key="3">
    <source>
        <dbReference type="EMBL" id="KGA13370.1"/>
    </source>
</evidence>
<accession>A0A094PNS4</accession>
<comment type="caution">
    <text evidence="3">The sequence shown here is derived from an EMBL/GenBank/DDBJ whole genome shotgun (WGS) entry which is preliminary data.</text>
</comment>
<proteinExistence type="predicted"/>
<dbReference type="AlphaFoldDB" id="A0A094PNS4"/>
<name>A0A094PNS4_9ZZZZ</name>
<protein>
    <submittedName>
        <fullName evidence="3">Uncharacterized protein</fullName>
    </submittedName>
</protein>